<feature type="modified residue" description="4-aspartylphosphate" evidence="1">
    <location>
        <position position="87"/>
    </location>
</feature>
<evidence type="ECO:0000256" key="1">
    <source>
        <dbReference type="PROSITE-ProRule" id="PRU00169"/>
    </source>
</evidence>
<name>A0A2N9LCR1_9BACT</name>
<dbReference type="GO" id="GO:0016887">
    <property type="term" value="F:ATP hydrolysis activity"/>
    <property type="evidence" value="ECO:0007669"/>
    <property type="project" value="TreeGrafter"/>
</dbReference>
<feature type="compositionally biased region" description="Basic and acidic residues" evidence="2">
    <location>
        <begin position="883"/>
        <end position="897"/>
    </location>
</feature>
<dbReference type="Proteomes" id="UP000239735">
    <property type="component" value="Unassembled WGS sequence"/>
</dbReference>
<dbReference type="PANTHER" id="PTHR43384:SF13">
    <property type="entry name" value="SLR0110 PROTEIN"/>
    <property type="match status" value="1"/>
</dbReference>
<evidence type="ECO:0000256" key="2">
    <source>
        <dbReference type="SAM" id="MobiDB-lite"/>
    </source>
</evidence>
<dbReference type="GO" id="GO:0005524">
    <property type="term" value="F:ATP binding"/>
    <property type="evidence" value="ECO:0007669"/>
    <property type="project" value="TreeGrafter"/>
</dbReference>
<dbReference type="GO" id="GO:0009898">
    <property type="term" value="C:cytoplasmic side of plasma membrane"/>
    <property type="evidence" value="ECO:0007669"/>
    <property type="project" value="TreeGrafter"/>
</dbReference>
<feature type="compositionally biased region" description="Basic and acidic residues" evidence="2">
    <location>
        <begin position="404"/>
        <end position="415"/>
    </location>
</feature>
<feature type="compositionally biased region" description="Low complexity" evidence="2">
    <location>
        <begin position="831"/>
        <end position="843"/>
    </location>
</feature>
<dbReference type="PANTHER" id="PTHR43384">
    <property type="entry name" value="SEPTUM SITE-DETERMINING PROTEIN MIND HOMOLOG, CHLOROPLASTIC-RELATED"/>
    <property type="match status" value="1"/>
</dbReference>
<dbReference type="GO" id="GO:0000160">
    <property type="term" value="P:phosphorelay signal transduction system"/>
    <property type="evidence" value="ECO:0007669"/>
    <property type="project" value="InterPro"/>
</dbReference>
<dbReference type="SUPFAM" id="SSF52172">
    <property type="entry name" value="CheY-like"/>
    <property type="match status" value="1"/>
</dbReference>
<evidence type="ECO:0000259" key="3">
    <source>
        <dbReference type="PROSITE" id="PS50110"/>
    </source>
</evidence>
<feature type="region of interest" description="Disordered" evidence="2">
    <location>
        <begin position="823"/>
        <end position="897"/>
    </location>
</feature>
<accession>A0A2N9LCR1</accession>
<dbReference type="InterPro" id="IPR050625">
    <property type="entry name" value="ParA/MinD_ATPase"/>
</dbReference>
<protein>
    <recommendedName>
        <fullName evidence="3">Response regulatory domain-containing protein</fullName>
    </recommendedName>
</protein>
<reference evidence="5" key="1">
    <citation type="submission" date="2018-02" db="EMBL/GenBank/DDBJ databases">
        <authorList>
            <person name="Hausmann B."/>
        </authorList>
    </citation>
    <scope>NUCLEOTIDE SEQUENCE [LARGE SCALE GENOMIC DNA]</scope>
    <source>
        <strain evidence="5">Peat soil MAG SbA5</strain>
    </source>
</reference>
<feature type="region of interest" description="Disordered" evidence="2">
    <location>
        <begin position="398"/>
        <end position="445"/>
    </location>
</feature>
<dbReference type="Pfam" id="PF01656">
    <property type="entry name" value="CbiA"/>
    <property type="match status" value="1"/>
</dbReference>
<sequence length="897" mass="95217">MGQLPQGALNTVSAADVSQKLGTKQTDAYGADLLSVALIGPHEERRAAVAKALDETRQVNTREFDSYPPESEHMQRLLTSFDVLILDLDSDPEVAVRLVEQARARNEATIMVYSENPDPKLAVRLMRAGASEYLLLPLEQGAMAEALVRSTNTNHEQPIPGEKGEGKLLVFAGSKGGSGVTTMACNVAIALAQNSDQKTLLIDLALPIGDAALCLGIAAGYSTDDALRNIDRLDATFLQNLLVKHRSGVFVLAAPTKIPEIEVSNSAIVKLMAIARREFDHVIVDVGSRIDVAAKVLFEDASRVYLVTQTGISELRNSNRLISQFFAEESPSLEVVINRFDSRFHETTNEDVVAKALGRPVRWKIPNDQDAARALQYGDTGLSETGISRISLEMASSITGRPIPQDRKRDYEPKSPGKSAAQADAGKDDYARPANLGSDHARATPVITWPTPEPIAYGNKLTFAQLNATASVDGTFVYTPGPGYVLPVGTHTLWVTFTPTDLGGYLPFQSAISIVVTRATPHLSWPTPADIIYGKALDDAQLNASASVPGKLEYSPAAGEVLTPGPHALSVRFTPTDGTNYTTAEATVPIAVARAASAIQWPTPDAISYGTHLSVTQLCATASVPGTFEYNPGLGAVLAAGEHKLSLSFTPTDRLGYSISHCAVSLTVAKAAPVITWPSPDPIAQGVALSATQLQATASVPGIYTYRPAAGEILAPGVHELSVIFTPTDTLNYSTVSAAVTLTVTEKPAATITWPVPSPISYGTALSAIQLNATTPVPGTFVYTPAAGLVLAPGKYILAATFTPSDTENYATAQASVVLEVQGPPETDSSPVAAAAAPAEPAPKWTFTETNIEAADPARPEGTDERTETKTNPPETRVYKGAVYEKGEDGKWHLQKK</sequence>
<organism evidence="4 5">
    <name type="scientific">Candidatus Sulfuritelmatomonas gaucii</name>
    <dbReference type="NCBI Taxonomy" id="2043161"/>
    <lineage>
        <taxon>Bacteria</taxon>
        <taxon>Pseudomonadati</taxon>
        <taxon>Acidobacteriota</taxon>
        <taxon>Terriglobia</taxon>
        <taxon>Terriglobales</taxon>
        <taxon>Acidobacteriaceae</taxon>
        <taxon>Candidatus Sulfuritelmatomonas</taxon>
    </lineage>
</organism>
<keyword evidence="1" id="KW-0597">Phosphoprotein</keyword>
<dbReference type="InterPro" id="IPR002586">
    <property type="entry name" value="CobQ/CobB/MinD/ParA_Nub-bd_dom"/>
</dbReference>
<dbReference type="PROSITE" id="PS50110">
    <property type="entry name" value="RESPONSE_REGULATORY"/>
    <property type="match status" value="1"/>
</dbReference>
<dbReference type="SUPFAM" id="SSF52540">
    <property type="entry name" value="P-loop containing nucleoside triphosphate hydrolases"/>
    <property type="match status" value="1"/>
</dbReference>
<dbReference type="InterPro" id="IPR027417">
    <property type="entry name" value="P-loop_NTPase"/>
</dbReference>
<dbReference type="OrthoDB" id="123255at2"/>
<dbReference type="Gene3D" id="3.40.50.300">
    <property type="entry name" value="P-loop containing nucleotide triphosphate hydrolases"/>
    <property type="match status" value="1"/>
</dbReference>
<dbReference type="EMBL" id="OKRB01000086">
    <property type="protein sequence ID" value="SPE21048.1"/>
    <property type="molecule type" value="Genomic_DNA"/>
</dbReference>
<dbReference type="InterPro" id="IPR011006">
    <property type="entry name" value="CheY-like_superfamily"/>
</dbReference>
<evidence type="ECO:0000313" key="5">
    <source>
        <dbReference type="Proteomes" id="UP000239735"/>
    </source>
</evidence>
<gene>
    <name evidence="4" type="ORF">SBA5_30255</name>
</gene>
<dbReference type="AlphaFoldDB" id="A0A2N9LCR1"/>
<dbReference type="InterPro" id="IPR001789">
    <property type="entry name" value="Sig_transdc_resp-reg_receiver"/>
</dbReference>
<feature type="domain" description="Response regulatory" evidence="3">
    <location>
        <begin position="35"/>
        <end position="151"/>
    </location>
</feature>
<evidence type="ECO:0000313" key="4">
    <source>
        <dbReference type="EMBL" id="SPE21048.1"/>
    </source>
</evidence>
<dbReference type="Gene3D" id="3.40.50.2300">
    <property type="match status" value="1"/>
</dbReference>
<dbReference type="GO" id="GO:0005829">
    <property type="term" value="C:cytosol"/>
    <property type="evidence" value="ECO:0007669"/>
    <property type="project" value="TreeGrafter"/>
</dbReference>
<proteinExistence type="predicted"/>
<dbReference type="GO" id="GO:0051782">
    <property type="term" value="P:negative regulation of cell division"/>
    <property type="evidence" value="ECO:0007669"/>
    <property type="project" value="TreeGrafter"/>
</dbReference>
<feature type="compositionally biased region" description="Basic and acidic residues" evidence="2">
    <location>
        <begin position="856"/>
        <end position="869"/>
    </location>
</feature>